<reference evidence="2" key="1">
    <citation type="submission" date="2021-01" db="EMBL/GenBank/DDBJ databases">
        <title>Whole genome shotgun sequence of Planobispora takensis NBRC 109077.</title>
        <authorList>
            <person name="Komaki H."/>
            <person name="Tamura T."/>
        </authorList>
    </citation>
    <scope>NUCLEOTIDE SEQUENCE</scope>
    <source>
        <strain evidence="2">NBRC 109077</strain>
    </source>
</reference>
<feature type="region of interest" description="Disordered" evidence="1">
    <location>
        <begin position="44"/>
        <end position="128"/>
    </location>
</feature>
<organism evidence="2 3">
    <name type="scientific">Planobispora takensis</name>
    <dbReference type="NCBI Taxonomy" id="1367882"/>
    <lineage>
        <taxon>Bacteria</taxon>
        <taxon>Bacillati</taxon>
        <taxon>Actinomycetota</taxon>
        <taxon>Actinomycetes</taxon>
        <taxon>Streptosporangiales</taxon>
        <taxon>Streptosporangiaceae</taxon>
        <taxon>Planobispora</taxon>
    </lineage>
</organism>
<name>A0A8J3STG9_9ACTN</name>
<evidence type="ECO:0000313" key="2">
    <source>
        <dbReference type="EMBL" id="GIH98440.1"/>
    </source>
</evidence>
<feature type="compositionally biased region" description="Basic and acidic residues" evidence="1">
    <location>
        <begin position="90"/>
        <end position="118"/>
    </location>
</feature>
<accession>A0A8J3STG9</accession>
<proteinExistence type="predicted"/>
<feature type="compositionally biased region" description="Basic and acidic residues" evidence="1">
    <location>
        <begin position="51"/>
        <end position="75"/>
    </location>
</feature>
<evidence type="ECO:0000256" key="1">
    <source>
        <dbReference type="SAM" id="MobiDB-lite"/>
    </source>
</evidence>
<gene>
    <name evidence="2" type="ORF">Pta02_04490</name>
</gene>
<evidence type="ECO:0000313" key="3">
    <source>
        <dbReference type="Proteomes" id="UP000634476"/>
    </source>
</evidence>
<sequence>MLDEHEARAVTTLLEALADRLEDDPLGTDARRMATVLRRRLDDAAVAPGQADHRAAQGDREQGDRERIVEGEQRRPPQGPPWPDGGLARSESDRARRLMADLRDARGRTEDVVGRSEQARQNAVEAQRRAEQLTRRVLELQVRRQDEADGNGRHMR</sequence>
<comment type="caution">
    <text evidence="2">The sequence shown here is derived from an EMBL/GenBank/DDBJ whole genome shotgun (WGS) entry which is preliminary data.</text>
</comment>
<dbReference type="Proteomes" id="UP000634476">
    <property type="component" value="Unassembled WGS sequence"/>
</dbReference>
<dbReference type="AlphaFoldDB" id="A0A8J3STG9"/>
<dbReference type="RefSeq" id="WP_203872939.1">
    <property type="nucleotide sequence ID" value="NZ_BOOK01000002.1"/>
</dbReference>
<dbReference type="EMBL" id="BOOK01000002">
    <property type="protein sequence ID" value="GIH98440.1"/>
    <property type="molecule type" value="Genomic_DNA"/>
</dbReference>
<protein>
    <submittedName>
        <fullName evidence="2">Uncharacterized protein</fullName>
    </submittedName>
</protein>
<keyword evidence="3" id="KW-1185">Reference proteome</keyword>